<gene>
    <name evidence="2" type="ORF">I1A42_06650</name>
</gene>
<dbReference type="EMBL" id="JADPMR010000001">
    <property type="protein sequence ID" value="MBF9000235.1"/>
    <property type="molecule type" value="Genomic_DNA"/>
</dbReference>
<evidence type="ECO:0000313" key="3">
    <source>
        <dbReference type="Proteomes" id="UP000597206"/>
    </source>
</evidence>
<feature type="chain" id="PRO_5046226805" description="Outer membrane protein beta-barrel domain-containing protein" evidence="1">
    <location>
        <begin position="23"/>
        <end position="218"/>
    </location>
</feature>
<organism evidence="2 3">
    <name type="scientific">Vibrio nitrifigilis</name>
    <dbReference type="NCBI Taxonomy" id="2789781"/>
    <lineage>
        <taxon>Bacteria</taxon>
        <taxon>Pseudomonadati</taxon>
        <taxon>Pseudomonadota</taxon>
        <taxon>Gammaproteobacteria</taxon>
        <taxon>Vibrionales</taxon>
        <taxon>Vibrionaceae</taxon>
        <taxon>Vibrio</taxon>
    </lineage>
</organism>
<comment type="caution">
    <text evidence="2">The sequence shown here is derived from an EMBL/GenBank/DDBJ whole genome shotgun (WGS) entry which is preliminary data.</text>
</comment>
<keyword evidence="1" id="KW-0732">Signal</keyword>
<evidence type="ECO:0008006" key="4">
    <source>
        <dbReference type="Google" id="ProtNLM"/>
    </source>
</evidence>
<protein>
    <recommendedName>
        <fullName evidence="4">Outer membrane protein beta-barrel domain-containing protein</fullName>
    </recommendedName>
</protein>
<reference evidence="2 3" key="1">
    <citation type="submission" date="2020-11" db="EMBL/GenBank/DDBJ databases">
        <title>Vibrio nitrifigilis sp. nov., a marine nitrogen-fixing bacterium isolated from the lagoon sediment of an islet inside an atoll.</title>
        <authorList>
            <person name="Wang L.-T."/>
            <person name="Shieh W.Y."/>
        </authorList>
    </citation>
    <scope>NUCLEOTIDE SEQUENCE [LARGE SCALE GENOMIC DNA]</scope>
    <source>
        <strain evidence="2 3">NFV-1</strain>
    </source>
</reference>
<evidence type="ECO:0000313" key="2">
    <source>
        <dbReference type="EMBL" id="MBF9000235.1"/>
    </source>
</evidence>
<accession>A0ABS0GD03</accession>
<sequence length="218" mass="23772">MKKTLVTLCAVSAPFLTNIAFAADAGTPAIIGSYDGIEYNFWRQNYQVNGARDGDESGYMASFVYTPKTVIIPNMRAATTEINGNTLNYDKQDLSLYYNIINTDYGLLSLGGGWSQALGHSYLSGQKKSLDKIKGHVFGAVEIGSAVTGILFAQGIFSEGQYDYKVAWKYPFKSDSIELDLQAGYRAFEIDFADFGGLNNAVKSSVDGFFIGASLYLL</sequence>
<dbReference type="RefSeq" id="WP_196122983.1">
    <property type="nucleotide sequence ID" value="NZ_JADPMR010000001.1"/>
</dbReference>
<evidence type="ECO:0000256" key="1">
    <source>
        <dbReference type="SAM" id="SignalP"/>
    </source>
</evidence>
<dbReference type="Proteomes" id="UP000597206">
    <property type="component" value="Unassembled WGS sequence"/>
</dbReference>
<feature type="signal peptide" evidence="1">
    <location>
        <begin position="1"/>
        <end position="22"/>
    </location>
</feature>
<keyword evidence="3" id="KW-1185">Reference proteome</keyword>
<proteinExistence type="predicted"/>
<name>A0ABS0GD03_9VIBR</name>